<dbReference type="InterPro" id="IPR036869">
    <property type="entry name" value="J_dom_sf"/>
</dbReference>
<keyword evidence="1 7" id="KW-0812">Transmembrane</keyword>
<evidence type="ECO:0000313" key="11">
    <source>
        <dbReference type="Proteomes" id="UP000053890"/>
    </source>
</evidence>
<sequence length="354" mass="38409">MRLTPIVAGAAALALTASPALAWTNQDHEIFDLVSSLEGAEGKGTTFYTFLNTTRSATPQEINRAYRKRSLELHPDKNPDDKKIADRFARLGVIGNILRDDEKRKHYDHFHDNGVPKWRGTGYYYSRYRPGLGSVLAGLTVFSCFIHYVFLYMTFRVQKMRINAFREQAFEAAWGPTKKPLAGKRRLKTKTGEQGDAMGMPGINGGRPIAGGSTLELAVEGPDKVYVVENRKETLISEDLVTKPVLRDTWLPRAVLSRLGYETTPSAPAASTDSSSTSTSSASAAARKSSIKKSYRKPSPEDSAGATSGDDATSGGEDGAAPAKNRGPGKGIEGMGKVGGRRRKTVPRPTPKST</sequence>
<dbReference type="Pfam" id="PF00226">
    <property type="entry name" value="DnaJ"/>
    <property type="match status" value="1"/>
</dbReference>
<evidence type="ECO:0000256" key="1">
    <source>
        <dbReference type="ARBA" id="ARBA00022692"/>
    </source>
</evidence>
<comment type="subcellular location">
    <subcellularLocation>
        <location evidence="5">Endomembrane system</location>
        <topology evidence="5">Single-pass membrane protein</topology>
    </subcellularLocation>
</comment>
<proteinExistence type="predicted"/>
<dbReference type="Proteomes" id="UP000053890">
    <property type="component" value="Unassembled WGS sequence"/>
</dbReference>
<reference evidence="10 11" key="1">
    <citation type="journal article" date="2015" name="Front. Microbiol.">
        <title>Genome sequence of the plant growth promoting endophytic yeast Rhodotorula graminis WP1.</title>
        <authorList>
            <person name="Firrincieli A."/>
            <person name="Otillar R."/>
            <person name="Salamov A."/>
            <person name="Schmutz J."/>
            <person name="Khan Z."/>
            <person name="Redman R.S."/>
            <person name="Fleck N.D."/>
            <person name="Lindquist E."/>
            <person name="Grigoriev I.V."/>
            <person name="Doty S.L."/>
        </authorList>
    </citation>
    <scope>NUCLEOTIDE SEQUENCE [LARGE SCALE GENOMIC DNA]</scope>
    <source>
        <strain evidence="10 11">WP1</strain>
    </source>
</reference>
<dbReference type="STRING" id="578459.A0A194S8L1"/>
<evidence type="ECO:0000256" key="8">
    <source>
        <dbReference type="SAM" id="SignalP"/>
    </source>
</evidence>
<feature type="signal peptide" evidence="8">
    <location>
        <begin position="1"/>
        <end position="22"/>
    </location>
</feature>
<evidence type="ECO:0000313" key="10">
    <source>
        <dbReference type="EMBL" id="KPV76909.1"/>
    </source>
</evidence>
<dbReference type="GeneID" id="28976519"/>
<dbReference type="RefSeq" id="XP_018272958.1">
    <property type="nucleotide sequence ID" value="XM_018416071.1"/>
</dbReference>
<feature type="compositionally biased region" description="Low complexity" evidence="6">
    <location>
        <begin position="264"/>
        <end position="288"/>
    </location>
</feature>
<dbReference type="GO" id="GO:0012505">
    <property type="term" value="C:endomembrane system"/>
    <property type="evidence" value="ECO:0007669"/>
    <property type="project" value="UniProtKB-SubCell"/>
</dbReference>
<keyword evidence="3 7" id="KW-1133">Transmembrane helix</keyword>
<dbReference type="PRINTS" id="PR00625">
    <property type="entry name" value="JDOMAIN"/>
</dbReference>
<evidence type="ECO:0000259" key="9">
    <source>
        <dbReference type="PROSITE" id="PS50076"/>
    </source>
</evidence>
<dbReference type="PANTHER" id="PTHR44653">
    <property type="entry name" value="DNAJ HOMOLOG SUBFAMILY C MEMBER 1"/>
    <property type="match status" value="1"/>
</dbReference>
<organism evidence="10 11">
    <name type="scientific">Rhodotorula graminis (strain WP1)</name>
    <dbReference type="NCBI Taxonomy" id="578459"/>
    <lineage>
        <taxon>Eukaryota</taxon>
        <taxon>Fungi</taxon>
        <taxon>Dikarya</taxon>
        <taxon>Basidiomycota</taxon>
        <taxon>Pucciniomycotina</taxon>
        <taxon>Microbotryomycetes</taxon>
        <taxon>Sporidiobolales</taxon>
        <taxon>Sporidiobolaceae</taxon>
        <taxon>Rhodotorula</taxon>
    </lineage>
</organism>
<dbReference type="InterPro" id="IPR052606">
    <property type="entry name" value="DnaJ_domain_protein"/>
</dbReference>
<accession>A0A194S8L1</accession>
<feature type="region of interest" description="Disordered" evidence="6">
    <location>
        <begin position="263"/>
        <end position="354"/>
    </location>
</feature>
<dbReference type="PANTHER" id="PTHR44653:SF2">
    <property type="entry name" value="DNAJ HOMOLOG SUBFAMILY C MEMBER 1"/>
    <property type="match status" value="1"/>
</dbReference>
<gene>
    <name evidence="10" type="ORF">RHOBADRAFT_51892</name>
</gene>
<evidence type="ECO:0000256" key="3">
    <source>
        <dbReference type="ARBA" id="ARBA00022989"/>
    </source>
</evidence>
<dbReference type="EMBL" id="KQ474075">
    <property type="protein sequence ID" value="KPV76909.1"/>
    <property type="molecule type" value="Genomic_DNA"/>
</dbReference>
<dbReference type="AlphaFoldDB" id="A0A194S8L1"/>
<protein>
    <recommendedName>
        <fullName evidence="9">J domain-containing protein</fullName>
    </recommendedName>
</protein>
<name>A0A194S8L1_RHOGW</name>
<evidence type="ECO:0000256" key="4">
    <source>
        <dbReference type="ARBA" id="ARBA00023136"/>
    </source>
</evidence>
<dbReference type="InterPro" id="IPR001623">
    <property type="entry name" value="DnaJ_domain"/>
</dbReference>
<keyword evidence="11" id="KW-1185">Reference proteome</keyword>
<dbReference type="SMART" id="SM00271">
    <property type="entry name" value="DnaJ"/>
    <property type="match status" value="1"/>
</dbReference>
<dbReference type="PROSITE" id="PS50076">
    <property type="entry name" value="DNAJ_2"/>
    <property type="match status" value="1"/>
</dbReference>
<keyword evidence="2 8" id="KW-0732">Signal</keyword>
<dbReference type="OrthoDB" id="413400at2759"/>
<feature type="compositionally biased region" description="Gly residues" evidence="6">
    <location>
        <begin position="328"/>
        <end position="338"/>
    </location>
</feature>
<feature type="domain" description="J" evidence="9">
    <location>
        <begin position="46"/>
        <end position="111"/>
    </location>
</feature>
<keyword evidence="4 7" id="KW-0472">Membrane</keyword>
<evidence type="ECO:0000256" key="7">
    <source>
        <dbReference type="SAM" id="Phobius"/>
    </source>
</evidence>
<dbReference type="CDD" id="cd06257">
    <property type="entry name" value="DnaJ"/>
    <property type="match status" value="1"/>
</dbReference>
<feature type="transmembrane region" description="Helical" evidence="7">
    <location>
        <begin position="131"/>
        <end position="151"/>
    </location>
</feature>
<dbReference type="SUPFAM" id="SSF46565">
    <property type="entry name" value="Chaperone J-domain"/>
    <property type="match status" value="1"/>
</dbReference>
<evidence type="ECO:0000256" key="5">
    <source>
        <dbReference type="ARBA" id="ARBA00037847"/>
    </source>
</evidence>
<dbReference type="OMA" id="KMRINAF"/>
<evidence type="ECO:0000256" key="2">
    <source>
        <dbReference type="ARBA" id="ARBA00022729"/>
    </source>
</evidence>
<evidence type="ECO:0000256" key="6">
    <source>
        <dbReference type="SAM" id="MobiDB-lite"/>
    </source>
</evidence>
<feature type="chain" id="PRO_5008265525" description="J domain-containing protein" evidence="8">
    <location>
        <begin position="23"/>
        <end position="354"/>
    </location>
</feature>
<dbReference type="Gene3D" id="1.10.287.110">
    <property type="entry name" value="DnaJ domain"/>
    <property type="match status" value="1"/>
</dbReference>